<dbReference type="EMBL" id="UZAK01035265">
    <property type="protein sequence ID" value="VDP49581.1"/>
    <property type="molecule type" value="Genomic_DNA"/>
</dbReference>
<dbReference type="InterPro" id="IPR036691">
    <property type="entry name" value="Endo/exonu/phosph_ase_sf"/>
</dbReference>
<dbReference type="InterPro" id="IPR005135">
    <property type="entry name" value="Endo/exonuclease/phosphatase"/>
</dbReference>
<dbReference type="InterPro" id="IPR027124">
    <property type="entry name" value="Swc5/CFDP1/2"/>
</dbReference>
<keyword evidence="3" id="KW-1185">Reference proteome</keyword>
<evidence type="ECO:0000313" key="2">
    <source>
        <dbReference type="EMBL" id="VDP49581.1"/>
    </source>
</evidence>
<dbReference type="STRING" id="6186.A0A183KC95"/>
<accession>A0A183KC95</accession>
<evidence type="ECO:0000313" key="4">
    <source>
        <dbReference type="WBParaSite" id="SCUD_0001263801-mRNA-1"/>
    </source>
</evidence>
<feature type="domain" description="Endonuclease/exonuclease/phosphatase" evidence="1">
    <location>
        <begin position="13"/>
        <end position="252"/>
    </location>
</feature>
<dbReference type="Proteomes" id="UP000279833">
    <property type="component" value="Unassembled WGS sequence"/>
</dbReference>
<sequence length="376" mass="43088">MLLLITRATIYLGTWNARTMWDTGRVFQIAAEMKRYKVKVLGISGTHRTQVGQQRLASGYLLLFSDHEEENTQYTKGVALMLSRQAQNALIGWKSHGPRIIKASFKTKKESITMNIIQCYEPTNDYNEDAKDQFYNWLKSVIEKSPTKDLTILMGDFNANVGTDNTGYEDIMGRHGLGERNENGERFANLCAFNKLVIGGSIFLYNRIHKTTWTSPDHTTQNQIDHICINKKFGRTMEDVRTKRGADIASDHHLLVAKMRLKLKKHWTTGRITSQKFNTAFLRDTDKPNEFKIALSNRFQAFHDLPSGEVTTMENNWEEIKKAITPTCHEVLGHKKRHHKEWITVDTLDKIQGTKTKKATINTSQTRAEKAKAQAK</sequence>
<name>A0A183KC95_9TREM</name>
<reference evidence="4" key="1">
    <citation type="submission" date="2016-06" db="UniProtKB">
        <authorList>
            <consortium name="WormBaseParasite"/>
        </authorList>
    </citation>
    <scope>IDENTIFICATION</scope>
</reference>
<dbReference type="AlphaFoldDB" id="A0A183KC95"/>
<dbReference type="PANTHER" id="PTHR23227:SF67">
    <property type="entry name" value="CRANIOFACIAL DEVELOPMENT PROTEIN 2-LIKE"/>
    <property type="match status" value="1"/>
</dbReference>
<dbReference type="CDD" id="cd09076">
    <property type="entry name" value="L1-EN"/>
    <property type="match status" value="1"/>
</dbReference>
<reference evidence="2 3" key="2">
    <citation type="submission" date="2018-11" db="EMBL/GenBank/DDBJ databases">
        <authorList>
            <consortium name="Pathogen Informatics"/>
        </authorList>
    </citation>
    <scope>NUCLEOTIDE SEQUENCE [LARGE SCALE GENOMIC DNA]</scope>
    <source>
        <strain evidence="2">Dakar</strain>
        <strain evidence="3">Dakar, Senegal</strain>
    </source>
</reference>
<dbReference type="Pfam" id="PF03372">
    <property type="entry name" value="Exo_endo_phos"/>
    <property type="match status" value="1"/>
</dbReference>
<dbReference type="GO" id="GO:0003824">
    <property type="term" value="F:catalytic activity"/>
    <property type="evidence" value="ECO:0007669"/>
    <property type="project" value="InterPro"/>
</dbReference>
<dbReference type="WBParaSite" id="SCUD_0001263801-mRNA-1">
    <property type="protein sequence ID" value="SCUD_0001263801-mRNA-1"/>
    <property type="gene ID" value="SCUD_0001263801"/>
</dbReference>
<dbReference type="PANTHER" id="PTHR23227">
    <property type="entry name" value="BUCENTAUR RELATED"/>
    <property type="match status" value="1"/>
</dbReference>
<dbReference type="Gene3D" id="3.60.10.10">
    <property type="entry name" value="Endonuclease/exonuclease/phosphatase"/>
    <property type="match status" value="1"/>
</dbReference>
<proteinExistence type="predicted"/>
<evidence type="ECO:0000313" key="3">
    <source>
        <dbReference type="Proteomes" id="UP000279833"/>
    </source>
</evidence>
<evidence type="ECO:0000259" key="1">
    <source>
        <dbReference type="Pfam" id="PF03372"/>
    </source>
</evidence>
<protein>
    <submittedName>
        <fullName evidence="4">Endo/exonuclease/phosphatase domain-containing protein</fullName>
    </submittedName>
</protein>
<dbReference type="SUPFAM" id="SSF56219">
    <property type="entry name" value="DNase I-like"/>
    <property type="match status" value="1"/>
</dbReference>
<gene>
    <name evidence="2" type="ORF">SCUD_LOCUS12635</name>
</gene>
<organism evidence="4">
    <name type="scientific">Schistosoma curassoni</name>
    <dbReference type="NCBI Taxonomy" id="6186"/>
    <lineage>
        <taxon>Eukaryota</taxon>
        <taxon>Metazoa</taxon>
        <taxon>Spiralia</taxon>
        <taxon>Lophotrochozoa</taxon>
        <taxon>Platyhelminthes</taxon>
        <taxon>Trematoda</taxon>
        <taxon>Digenea</taxon>
        <taxon>Strigeidida</taxon>
        <taxon>Schistosomatoidea</taxon>
        <taxon>Schistosomatidae</taxon>
        <taxon>Schistosoma</taxon>
    </lineage>
</organism>